<proteinExistence type="predicted"/>
<dbReference type="Proteomes" id="UP001055816">
    <property type="component" value="Segment"/>
</dbReference>
<evidence type="ECO:0000256" key="1">
    <source>
        <dbReference type="SAM" id="MobiDB-lite"/>
    </source>
</evidence>
<reference evidence="3" key="1">
    <citation type="submission" date="2022-03" db="EMBL/GenBank/DDBJ databases">
        <authorList>
            <person name="Zhao Y."/>
        </authorList>
    </citation>
    <scope>NUCLEOTIDE SEQUENCE</scope>
</reference>
<feature type="region of interest" description="Disordered" evidence="1">
    <location>
        <begin position="32"/>
        <end position="52"/>
    </location>
</feature>
<evidence type="ECO:0000259" key="2">
    <source>
        <dbReference type="SMART" id="SM00507"/>
    </source>
</evidence>
<dbReference type="InterPro" id="IPR003615">
    <property type="entry name" value="HNH_nuc"/>
</dbReference>
<name>A0A9E7ST29_9CAUD</name>
<organism evidence="3 4">
    <name type="scientific">Shigella phage Henu11</name>
    <dbReference type="NCBI Taxonomy" id="2930391"/>
    <lineage>
        <taxon>Viruses</taxon>
        <taxon>Duplodnaviria</taxon>
        <taxon>Heunggongvirae</taxon>
        <taxon>Uroviricota</taxon>
        <taxon>Caudoviricetes</taxon>
        <taxon>Andersonviridae</taxon>
        <taxon>Ounavirinae</taxon>
        <taxon>Mooglevirus</taxon>
        <taxon>Mooglevirus Henu11</taxon>
    </lineage>
</organism>
<protein>
    <recommendedName>
        <fullName evidence="2">HNH nuclease domain-containing protein</fullName>
    </recommendedName>
</protein>
<dbReference type="EMBL" id="OM953433">
    <property type="protein sequence ID" value="UTC26093.1"/>
    <property type="molecule type" value="Genomic_DNA"/>
</dbReference>
<keyword evidence="4" id="KW-1185">Reference proteome</keyword>
<accession>A0A9E7ST29</accession>
<evidence type="ECO:0000313" key="4">
    <source>
        <dbReference type="Proteomes" id="UP001055816"/>
    </source>
</evidence>
<dbReference type="SMART" id="SM00507">
    <property type="entry name" value="HNHc"/>
    <property type="match status" value="1"/>
</dbReference>
<evidence type="ECO:0000313" key="3">
    <source>
        <dbReference type="EMBL" id="UTC26093.1"/>
    </source>
</evidence>
<feature type="domain" description="HNH nuclease" evidence="2">
    <location>
        <begin position="87"/>
        <end position="152"/>
    </location>
</feature>
<dbReference type="CDD" id="cd00085">
    <property type="entry name" value="HNHc"/>
    <property type="match status" value="1"/>
</dbReference>
<gene>
    <name evidence="3" type="ORF">Henu11_gp64</name>
</gene>
<sequence length="161" mass="18161">MFCANKDCGNKAVKGGKYCSRSCAAKVNNKSHPKRRQEGSCHSCGKQTPKSRKYCDECISNGILKQYKNPDEEKKAKSQHVKKSRDKLKRVLVDYKGGCCSICGYNKCIKALEFHHLDPNTKDFTVGQKHFSIEVMKSEVDKCVLLCANCHREVHEGVTML</sequence>